<dbReference type="SUPFAM" id="SSF88633">
    <property type="entry name" value="Positive stranded ssRNA viruses"/>
    <property type="match status" value="2"/>
</dbReference>
<organism evidence="21">
    <name type="scientific">Wenling bighead beaked sandfish picornavirus</name>
    <dbReference type="NCBI Taxonomy" id="2116191"/>
    <lineage>
        <taxon>Viruses</taxon>
        <taxon>Riboviria</taxon>
        <taxon>Orthornavirae</taxon>
        <taxon>Pisuviricota</taxon>
        <taxon>Pisoniviricetes</taxon>
        <taxon>Picornavirales</taxon>
    </lineage>
</organism>
<sequence length="2313" mass="258396">MESLDALTTAFSATLLDTATDAIGGLLKDDTAPVEAPNVVISDQSAVAESQIYDVNDTPPALSASTVAQEVGQMNIQRFLRLDAASWSTSTVAEKLIKEWKLPDIFNSTKYPTYNLMKNYHWMRSDYEFNLIVNANMGFSGALVLVYRPQGSYFDFKTFRNFPNVMINCSLNTSARLKIPYVNWTQYCGITGDTDNNGVLALYVLGQLRVPPSGGQEANWTLYGKLLSPEFQAFNILETPSNGAVRVEEAAGSMFLASRHHTALRPRMGLTSEKSVSDSAVVGDSAFRSLKEVTNVESLWQAVDWTYTDAIGKRLTISNIRLEPSKDAGGIAVNTNLGFLSSFYYGYKGDLTVTVQTISSRLNQGKLLIVFFPGEDNANADITIDKANNGFTQVLDLGGKTTVRFTLPYVCQQTYRPVTGIFGRFAVFVLNPLTYTPACVSTVRVLFYIGGSESFSFVYPRHGRSKFEGDDDVTEIEPPVTNLEDESSTAHRAKRPVFRNVRVKIPDQIKADHMMLSNLFGRAHALKPHTATTTDTTYKLVQTEKSFLSVFKLFRYRSGDMTLHIVHTSDGPVFAAHSYLADDLGADAEDNYSEILSQGAVCMLPKTAASICVPFYVLTPFVATTELGKLLVSSHNDATYNLRASVTFDSNTRFYFLQSPPAVKSTAPPGLYLDDEDFCSIELLTPARALARAMERRSGLNFPEFQITTVGNRRQYLCWLDGVVYKSFCPDHLRSKIIRKMTRNARDLLVCGDVESNPGPIMMMGLNGILTMRRSDGGGVWTLTHSRRGVEWAVSPSSVFIPVCYFTNQFMAGMVQSLPLSEDLAIDASMGSHSHEQRVALNLMVATSGPRRWLCTLVIVPVVGIASISTILLSFISRALLLLAGDVERNPGPCSFYFVDGMVRVSAGGFCFGFEKFSTALDTLNFVVVPTPTTGEFVLTSANIRKLFLIGNEQMRAGPLFVDNATLFSSRFLESVVPMLYALQTCAIDDAELPFENVIQWILGIENEALENAKLAGKVLSDANIRRMLSDIGGGAAAVLVKGFLRVLLYCLILSADTSAMTILSVTGLVAIDSIGALWTAFQTANIQGLVDFLLPGECPQLCAERRRLIAILTKEGHDEMQAEGLTDITFVMKNLEWWMTKLVKISEYVQKMYNPDQAEMAGGILKMRHDEIVTTIASVSDLLQSTRNAGKVTNQDRDTHDDLREKLVDFHKLSLLVPRHPMQLPLSQALSTLRRLNYGHRIPSEPIRPDPIGIHFYGEPGAGKTVLMVRITKLIAKALDTEVFVHAPGSEFLDGYSGQEVHYIDEFMAHTDEKESNLILQLMGCAHSIVPLAGVEDKGMYYKGKVVITTANTPCMSNSKLKFPKAVLRRFTQVNFRAKNFYQKKQNGESVFNIAQAIKDGTFKDGSCWEYSLDNGVCWKTFDFKEFVQYVLAKVKNNQRICDDFMQTLKDDEVLLAEGGGDDSEEKPDTEEAQALIDKMTTNEPQGLFTPLQRVMTASKKSKELVSDWLRRNSEGWTLESAMGVVLMISQIVTIARVVWSVYSFLRDIRRTNAEAPYDKATKINPKKVMVKRIQQVKKVLTQEQESPVDQAHEFQHILDAMLTVTFEKEQVMPIQGMAYHDYTLLTYAHGIGSGRLTIQHGNMNVELEEDQYEIMIMSTEDGDTDLCWIVMDKRIGFQFKNMTKIVASPVYGYDCLLLKKIGHNYEIRQMTNVSEQDHHVLQDRDRVIGMRFGNFKYFGKHAAGDCGSLIIQKIKGCWKVIGMHNSGAASGPRCAATRLDYVPVEAISEGIVVSREQSPYHTFQPGRTNLKKSPFHGAFDVLKEPAVLSKKDRRLTVDIDNLVKDNAGKYRVDRYDANETIMAFAVQRVKDRLHPYISPGRRITIEQAITGLGCNPIDKNTSPGLKYTNLGLKKEDLYKVDEHGDVWVSDRLRADVEKWIKNIDSGVCLETVFNTVCKDELRSLEKIALGKTRVIEAAELDYVIAYRMIMTTIYSDIYEAAAEDIGLAVGINPPQDGHSLYLELNKYSTFLALDYSRFDGSLPKRLMEKAVDVLASFHVEEEVAKLIHQTVITSKHQVVDEFWCVQGGMPSGSPCTTVLNCLCNLIVLEYAFLEVFGLEELSMKDHERVNSDYLTVVYGDDCVIAYNGPDIGLGLKQCIGDSFGMEVTPATKTGDEFCVDLDEVEFLKRTFFKLSTAKYDRYAMRLSLTTIEQSLMWMRSERTFDDQIFSLAVELSAWGKSEYARIFTACKAVMDEGQKVNIPFYDAAWETYLGIVDWPVHGTIVPRDLFDPVLEISDTDSEVEFLYRETI</sequence>
<keyword evidence="13" id="KW-0347">Helicase</keyword>
<evidence type="ECO:0000256" key="13">
    <source>
        <dbReference type="ARBA" id="ARBA00022806"/>
    </source>
</evidence>
<accession>A0A2P1GNP5</accession>
<evidence type="ECO:0000259" key="19">
    <source>
        <dbReference type="PROSITE" id="PS50507"/>
    </source>
</evidence>
<keyword evidence="5" id="KW-0191">Covalent protein-RNA linkage</keyword>
<comment type="subcellular location">
    <subcellularLocation>
        <location evidence="1">Host cytoplasm</location>
    </subcellularLocation>
    <subcellularLocation>
        <location evidence="2">Virion</location>
    </subcellularLocation>
</comment>
<evidence type="ECO:0000256" key="6">
    <source>
        <dbReference type="ARBA" id="ARBA00022553"/>
    </source>
</evidence>
<dbReference type="InterPro" id="IPR001676">
    <property type="entry name" value="Picornavirus_capsid"/>
</dbReference>
<dbReference type="GO" id="GO:0003724">
    <property type="term" value="F:RNA helicase activity"/>
    <property type="evidence" value="ECO:0007669"/>
    <property type="project" value="InterPro"/>
</dbReference>
<evidence type="ECO:0000256" key="7">
    <source>
        <dbReference type="ARBA" id="ARBA00022561"/>
    </source>
</evidence>
<dbReference type="InterPro" id="IPR009003">
    <property type="entry name" value="Peptidase_S1_PA"/>
</dbReference>
<dbReference type="CDD" id="cd00205">
    <property type="entry name" value="rhv_like"/>
    <property type="match status" value="2"/>
</dbReference>
<keyword evidence="11" id="KW-0547">Nucleotide-binding</keyword>
<dbReference type="InterPro" id="IPR043502">
    <property type="entry name" value="DNA/RNA_pol_sf"/>
</dbReference>
<dbReference type="InterPro" id="IPR007094">
    <property type="entry name" value="RNA-dir_pol_PSvirus"/>
</dbReference>
<evidence type="ECO:0000256" key="1">
    <source>
        <dbReference type="ARBA" id="ARBA00004192"/>
    </source>
</evidence>
<dbReference type="Pfam" id="PF00073">
    <property type="entry name" value="Rhv"/>
    <property type="match status" value="2"/>
</dbReference>
<keyword evidence="6" id="KW-0597">Phosphoprotein</keyword>
<evidence type="ECO:0000256" key="15">
    <source>
        <dbReference type="ARBA" id="ARBA00022840"/>
    </source>
</evidence>
<feature type="domain" description="SF3 helicase" evidence="20">
    <location>
        <begin position="1231"/>
        <end position="1392"/>
    </location>
</feature>
<dbReference type="InterPro" id="IPR001205">
    <property type="entry name" value="RNA-dir_pol_C"/>
</dbReference>
<dbReference type="InterPro" id="IPR000605">
    <property type="entry name" value="Helicase_SF3_ssDNA/RNA_vir"/>
</dbReference>
<evidence type="ECO:0000256" key="9">
    <source>
        <dbReference type="ARBA" id="ARBA00022679"/>
    </source>
</evidence>
<evidence type="ECO:0000256" key="12">
    <source>
        <dbReference type="ARBA" id="ARBA00022801"/>
    </source>
</evidence>
<proteinExistence type="predicted"/>
<dbReference type="GO" id="GO:0005198">
    <property type="term" value="F:structural molecule activity"/>
    <property type="evidence" value="ECO:0007669"/>
    <property type="project" value="InterPro"/>
</dbReference>
<dbReference type="GO" id="GO:0006351">
    <property type="term" value="P:DNA-templated transcription"/>
    <property type="evidence" value="ECO:0007669"/>
    <property type="project" value="InterPro"/>
</dbReference>
<dbReference type="PROSITE" id="PS51218">
    <property type="entry name" value="SF3_HELICASE_2"/>
    <property type="match status" value="1"/>
</dbReference>
<dbReference type="InterPro" id="IPR043128">
    <property type="entry name" value="Rev_trsase/Diguanyl_cyclase"/>
</dbReference>
<evidence type="ECO:0000256" key="11">
    <source>
        <dbReference type="ARBA" id="ARBA00022741"/>
    </source>
</evidence>
<evidence type="ECO:0000256" key="10">
    <source>
        <dbReference type="ARBA" id="ARBA00022695"/>
    </source>
</evidence>
<dbReference type="GO" id="GO:0030430">
    <property type="term" value="C:host cell cytoplasm"/>
    <property type="evidence" value="ECO:0007669"/>
    <property type="project" value="UniProtKB-SubCell"/>
</dbReference>
<dbReference type="SUPFAM" id="SSF50494">
    <property type="entry name" value="Trypsin-like serine proteases"/>
    <property type="match status" value="1"/>
</dbReference>
<evidence type="ECO:0000256" key="16">
    <source>
        <dbReference type="ARBA" id="ARBA00022844"/>
    </source>
</evidence>
<keyword evidence="8" id="KW-0645">Protease</keyword>
<evidence type="ECO:0000256" key="14">
    <source>
        <dbReference type="ARBA" id="ARBA00022807"/>
    </source>
</evidence>
<dbReference type="EMBL" id="MG600092">
    <property type="protein sequence ID" value="AVM87449.1"/>
    <property type="molecule type" value="Genomic_RNA"/>
</dbReference>
<dbReference type="InterPro" id="IPR033703">
    <property type="entry name" value="Rhv-like"/>
</dbReference>
<evidence type="ECO:0000256" key="3">
    <source>
        <dbReference type="ARBA" id="ARBA00020107"/>
    </source>
</evidence>
<name>A0A2P1GNP5_9VIRU</name>
<keyword evidence="15" id="KW-0067">ATP-binding</keyword>
<dbReference type="Gene3D" id="3.40.50.300">
    <property type="entry name" value="P-loop containing nucleotide triphosphate hydrolases"/>
    <property type="match status" value="1"/>
</dbReference>
<dbReference type="Gene3D" id="3.30.70.270">
    <property type="match status" value="1"/>
</dbReference>
<feature type="domain" description="RdRp catalytic" evidence="19">
    <location>
        <begin position="2030"/>
        <end position="2156"/>
    </location>
</feature>
<dbReference type="GO" id="GO:0003723">
    <property type="term" value="F:RNA binding"/>
    <property type="evidence" value="ECO:0007669"/>
    <property type="project" value="InterPro"/>
</dbReference>
<dbReference type="Pfam" id="PF00680">
    <property type="entry name" value="RdRP_1"/>
    <property type="match status" value="1"/>
</dbReference>
<evidence type="ECO:0000259" key="20">
    <source>
        <dbReference type="PROSITE" id="PS51218"/>
    </source>
</evidence>
<dbReference type="InterPro" id="IPR029053">
    <property type="entry name" value="Viral_coat"/>
</dbReference>
<dbReference type="PRINTS" id="PR00918">
    <property type="entry name" value="CALICVIRUSNS"/>
</dbReference>
<dbReference type="SUPFAM" id="SSF52540">
    <property type="entry name" value="P-loop containing nucleoside triphosphate hydrolases"/>
    <property type="match status" value="1"/>
</dbReference>
<reference evidence="21" key="1">
    <citation type="journal article" date="2018" name="Nature">
        <title>The evolutionary history of vertebrate RNA viruses.</title>
        <authorList>
            <person name="Shi M."/>
            <person name="Lin X.D."/>
            <person name="Chen X."/>
            <person name="Tian J.H."/>
            <person name="Chen L.J."/>
            <person name="Li K."/>
            <person name="Wang W."/>
            <person name="Eden J.S."/>
            <person name="Shen J.J."/>
            <person name="Liu L."/>
            <person name="Holmes E.C."/>
            <person name="Zhang Y.Z."/>
        </authorList>
    </citation>
    <scope>NUCLEOTIDE SEQUENCE</scope>
    <source>
        <strain evidence="21">XQTMC45688</strain>
    </source>
</reference>
<keyword evidence="12" id="KW-0378">Hydrolase</keyword>
<keyword evidence="9" id="KW-0808">Transferase</keyword>
<protein>
    <recommendedName>
        <fullName evidence="3">Genome polyprotein</fullName>
    </recommendedName>
</protein>
<evidence type="ECO:0000256" key="8">
    <source>
        <dbReference type="ARBA" id="ARBA00022670"/>
    </source>
</evidence>
<dbReference type="Gene3D" id="2.60.120.20">
    <property type="match status" value="3"/>
</dbReference>
<dbReference type="Pfam" id="PF00910">
    <property type="entry name" value="RNA_helicase"/>
    <property type="match status" value="1"/>
</dbReference>
<dbReference type="GO" id="GO:0033644">
    <property type="term" value="C:host cell membrane"/>
    <property type="evidence" value="ECO:0007669"/>
    <property type="project" value="UniProtKB-SubCell"/>
</dbReference>
<keyword evidence="17" id="KW-0693">Viral RNA replication</keyword>
<keyword evidence="14" id="KW-0788">Thiol protease</keyword>
<keyword evidence="7" id="KW-0167">Capsid protein</keyword>
<evidence type="ECO:0000256" key="18">
    <source>
        <dbReference type="ARBA" id="ARBA00023200"/>
    </source>
</evidence>
<dbReference type="GO" id="GO:0006508">
    <property type="term" value="P:proteolysis"/>
    <property type="evidence" value="ECO:0007669"/>
    <property type="project" value="UniProtKB-KW"/>
</dbReference>
<dbReference type="GO" id="GO:0004197">
    <property type="term" value="F:cysteine-type endopeptidase activity"/>
    <property type="evidence" value="ECO:0007669"/>
    <property type="project" value="InterPro"/>
</dbReference>
<evidence type="ECO:0000256" key="2">
    <source>
        <dbReference type="ARBA" id="ARBA00004328"/>
    </source>
</evidence>
<keyword evidence="18" id="KW-1035">Host cytoplasm</keyword>
<keyword evidence="4" id="KW-0696">RNA-directed RNA polymerase</keyword>
<dbReference type="GO" id="GO:0005524">
    <property type="term" value="F:ATP binding"/>
    <property type="evidence" value="ECO:0007669"/>
    <property type="project" value="UniProtKB-KW"/>
</dbReference>
<dbReference type="SUPFAM" id="SSF56672">
    <property type="entry name" value="DNA/RNA polymerases"/>
    <property type="match status" value="1"/>
</dbReference>
<dbReference type="GO" id="GO:0019028">
    <property type="term" value="C:viral capsid"/>
    <property type="evidence" value="ECO:0007669"/>
    <property type="project" value="UniProtKB-KW"/>
</dbReference>
<evidence type="ECO:0000256" key="4">
    <source>
        <dbReference type="ARBA" id="ARBA00022484"/>
    </source>
</evidence>
<evidence type="ECO:0000313" key="21">
    <source>
        <dbReference type="EMBL" id="AVM87449.1"/>
    </source>
</evidence>
<keyword evidence="16" id="KW-0946">Virion</keyword>
<dbReference type="InterPro" id="IPR027417">
    <property type="entry name" value="P-loop_NTPase"/>
</dbReference>
<keyword evidence="10" id="KW-0548">Nucleotidyltransferase</keyword>
<evidence type="ECO:0000256" key="17">
    <source>
        <dbReference type="ARBA" id="ARBA00022953"/>
    </source>
</evidence>
<dbReference type="GO" id="GO:0003968">
    <property type="term" value="F:RNA-directed RNA polymerase activity"/>
    <property type="evidence" value="ECO:0007669"/>
    <property type="project" value="UniProtKB-KW"/>
</dbReference>
<dbReference type="InterPro" id="IPR014759">
    <property type="entry name" value="Helicase_SF3_ssRNA_vir"/>
</dbReference>
<dbReference type="PROSITE" id="PS50507">
    <property type="entry name" value="RDRP_SSRNA_POS"/>
    <property type="match status" value="1"/>
</dbReference>
<dbReference type="InterPro" id="IPR004004">
    <property type="entry name" value="Helic/Pol/Pept_Calicivir-typ"/>
</dbReference>
<dbReference type="Gene3D" id="1.20.960.20">
    <property type="match status" value="1"/>
</dbReference>
<evidence type="ECO:0000256" key="5">
    <source>
        <dbReference type="ARBA" id="ARBA00022520"/>
    </source>
</evidence>
<dbReference type="GO" id="GO:0039694">
    <property type="term" value="P:viral RNA genome replication"/>
    <property type="evidence" value="ECO:0007669"/>
    <property type="project" value="InterPro"/>
</dbReference>